<dbReference type="Pfam" id="PF00534">
    <property type="entry name" value="Glycos_transf_1"/>
    <property type="match status" value="1"/>
</dbReference>
<organism evidence="3 4">
    <name type="scientific">candidate division WWE3 bacterium GW2011_GWC2_41_23</name>
    <dbReference type="NCBI Taxonomy" id="1619123"/>
    <lineage>
        <taxon>Bacteria</taxon>
        <taxon>Katanobacteria</taxon>
    </lineage>
</organism>
<comment type="caution">
    <text evidence="3">The sequence shown here is derived from an EMBL/GenBank/DDBJ whole genome shotgun (WGS) entry which is preliminary data.</text>
</comment>
<dbReference type="CDD" id="cd03801">
    <property type="entry name" value="GT4_PimA-like"/>
    <property type="match status" value="1"/>
</dbReference>
<sequence length="382" mass="43231">MKILYSHNSSKQGGMEQHVLDLIKGMLGEGNEVFVWCPVGKPADIYEEAGAKVTHKSITSDFDSPYIGELTSFLVDNKIDVIHAHELKAAANALIAARNAHTPVKITHVHTPISEWKISPTRKKIDSTFYSFIVNRFSDAEIALTESKKRVKIKEGMKKDKIIVIPNGLDTTKLTISQITRTDYEEEIRKKYGINQNAFVFGNVGRISREKGHDILLDAYKKFLGTDMYHSKDFVLLIAGGGESEDEIRELAKTKGIEDKVIFTGEFPPEDLVKYYSSFDFFVFPTLAEGFGLVLIEAMYSELPVICSDLEVLKEVAGDTVTYFRAGDPSDLSEKMIEAYEKYVNNETRPHLQGKQRVRELYTIEAFTKSYVSLYERLLNKK</sequence>
<evidence type="ECO:0000259" key="1">
    <source>
        <dbReference type="Pfam" id="PF00534"/>
    </source>
</evidence>
<name>A0A0G0VR46_UNCKA</name>
<evidence type="ECO:0000313" key="4">
    <source>
        <dbReference type="Proteomes" id="UP000033947"/>
    </source>
</evidence>
<keyword evidence="3" id="KW-0808">Transferase</keyword>
<protein>
    <submittedName>
        <fullName evidence="3">Group 1 glycosyl transferase</fullName>
    </submittedName>
</protein>
<dbReference type="Gene3D" id="3.40.50.2000">
    <property type="entry name" value="Glycogen Phosphorylase B"/>
    <property type="match status" value="2"/>
</dbReference>
<reference evidence="3 4" key="1">
    <citation type="journal article" date="2015" name="Nature">
        <title>rRNA introns, odd ribosomes, and small enigmatic genomes across a large radiation of phyla.</title>
        <authorList>
            <person name="Brown C.T."/>
            <person name="Hug L.A."/>
            <person name="Thomas B.C."/>
            <person name="Sharon I."/>
            <person name="Castelle C.J."/>
            <person name="Singh A."/>
            <person name="Wilkins M.J."/>
            <person name="Williams K.H."/>
            <person name="Banfield J.F."/>
        </authorList>
    </citation>
    <scope>NUCLEOTIDE SEQUENCE [LARGE SCALE GENOMIC DNA]</scope>
</reference>
<dbReference type="InterPro" id="IPR050194">
    <property type="entry name" value="Glycosyltransferase_grp1"/>
</dbReference>
<dbReference type="EMBL" id="LCBB01000002">
    <property type="protein sequence ID" value="KKS03400.1"/>
    <property type="molecule type" value="Genomic_DNA"/>
</dbReference>
<dbReference type="Proteomes" id="UP000033947">
    <property type="component" value="Unassembled WGS sequence"/>
</dbReference>
<evidence type="ECO:0000259" key="2">
    <source>
        <dbReference type="Pfam" id="PF13439"/>
    </source>
</evidence>
<accession>A0A0G0VR46</accession>
<dbReference type="InterPro" id="IPR028098">
    <property type="entry name" value="Glyco_trans_4-like_N"/>
</dbReference>
<dbReference type="GO" id="GO:0016757">
    <property type="term" value="F:glycosyltransferase activity"/>
    <property type="evidence" value="ECO:0007669"/>
    <property type="project" value="InterPro"/>
</dbReference>
<proteinExistence type="predicted"/>
<gene>
    <name evidence="3" type="ORF">UU55_C0002G0005</name>
</gene>
<dbReference type="PANTHER" id="PTHR45947:SF3">
    <property type="entry name" value="SULFOQUINOVOSYL TRANSFERASE SQD2"/>
    <property type="match status" value="1"/>
</dbReference>
<dbReference type="SUPFAM" id="SSF53756">
    <property type="entry name" value="UDP-Glycosyltransferase/glycogen phosphorylase"/>
    <property type="match status" value="1"/>
</dbReference>
<feature type="domain" description="Glycosyltransferase subfamily 4-like N-terminal" evidence="2">
    <location>
        <begin position="13"/>
        <end position="172"/>
    </location>
</feature>
<dbReference type="AlphaFoldDB" id="A0A0G0VR46"/>
<dbReference type="InterPro" id="IPR001296">
    <property type="entry name" value="Glyco_trans_1"/>
</dbReference>
<dbReference type="PANTHER" id="PTHR45947">
    <property type="entry name" value="SULFOQUINOVOSYL TRANSFERASE SQD2"/>
    <property type="match status" value="1"/>
</dbReference>
<feature type="domain" description="Glycosyl transferase family 1" evidence="1">
    <location>
        <begin position="186"/>
        <end position="343"/>
    </location>
</feature>
<evidence type="ECO:0000313" key="3">
    <source>
        <dbReference type="EMBL" id="KKS03400.1"/>
    </source>
</evidence>
<dbReference type="Pfam" id="PF13439">
    <property type="entry name" value="Glyco_transf_4"/>
    <property type="match status" value="1"/>
</dbReference>